<dbReference type="InParanoid" id="G4TAN9"/>
<evidence type="ECO:0000313" key="3">
    <source>
        <dbReference type="Proteomes" id="UP000007148"/>
    </source>
</evidence>
<reference evidence="2 3" key="1">
    <citation type="journal article" date="2011" name="PLoS Pathog.">
        <title>Endophytic Life Strategies Decoded by Genome and Transcriptome Analyses of the Mutualistic Root Symbiont Piriformospora indica.</title>
        <authorList>
            <person name="Zuccaro A."/>
            <person name="Lahrmann U."/>
            <person name="Guldener U."/>
            <person name="Langen G."/>
            <person name="Pfiffi S."/>
            <person name="Biedenkopf D."/>
            <person name="Wong P."/>
            <person name="Samans B."/>
            <person name="Grimm C."/>
            <person name="Basiewicz M."/>
            <person name="Murat C."/>
            <person name="Martin F."/>
            <person name="Kogel K.H."/>
        </authorList>
    </citation>
    <scope>NUCLEOTIDE SEQUENCE [LARGE SCALE GENOMIC DNA]</scope>
    <source>
        <strain evidence="2 3">DSM 11827</strain>
    </source>
</reference>
<name>G4TAN9_SERID</name>
<protein>
    <submittedName>
        <fullName evidence="2">Uncharacterized protein</fullName>
    </submittedName>
</protein>
<evidence type="ECO:0000256" key="1">
    <source>
        <dbReference type="SAM" id="Phobius"/>
    </source>
</evidence>
<sequence length="38" mass="4411">MASAAHDKGVKTDKPKKVVMSYVLLAFFALRTWWWQLS</sequence>
<evidence type="ECO:0000313" key="2">
    <source>
        <dbReference type="EMBL" id="CCA68399.1"/>
    </source>
</evidence>
<comment type="caution">
    <text evidence="2">The sequence shown here is derived from an EMBL/GenBank/DDBJ whole genome shotgun (WGS) entry which is preliminary data.</text>
</comment>
<keyword evidence="3" id="KW-1185">Reference proteome</keyword>
<dbReference type="HOGENOM" id="CLU_3335806_0_0_1"/>
<accession>G4TAN9</accession>
<dbReference type="AlphaFoldDB" id="G4TAN9"/>
<keyword evidence="1" id="KW-0812">Transmembrane</keyword>
<dbReference type="EMBL" id="CAFZ01000031">
    <property type="protein sequence ID" value="CCA68399.1"/>
    <property type="molecule type" value="Genomic_DNA"/>
</dbReference>
<keyword evidence="1" id="KW-1133">Transmembrane helix</keyword>
<dbReference type="Proteomes" id="UP000007148">
    <property type="component" value="Unassembled WGS sequence"/>
</dbReference>
<organism evidence="2 3">
    <name type="scientific">Serendipita indica (strain DSM 11827)</name>
    <name type="common">Root endophyte fungus</name>
    <name type="synonym">Piriformospora indica</name>
    <dbReference type="NCBI Taxonomy" id="1109443"/>
    <lineage>
        <taxon>Eukaryota</taxon>
        <taxon>Fungi</taxon>
        <taxon>Dikarya</taxon>
        <taxon>Basidiomycota</taxon>
        <taxon>Agaricomycotina</taxon>
        <taxon>Agaricomycetes</taxon>
        <taxon>Sebacinales</taxon>
        <taxon>Serendipitaceae</taxon>
        <taxon>Serendipita</taxon>
    </lineage>
</organism>
<gene>
    <name evidence="2" type="ORF">PIIN_02263</name>
</gene>
<keyword evidence="1" id="KW-0472">Membrane</keyword>
<feature type="transmembrane region" description="Helical" evidence="1">
    <location>
        <begin position="18"/>
        <end position="35"/>
    </location>
</feature>
<proteinExistence type="predicted"/>